<reference evidence="1 2" key="1">
    <citation type="journal article" date="2010" name="BMC Genomics">
        <title>Genome analysis and comparative genomics of a Giardia intestinalis assemblage E isolate.</title>
        <authorList>
            <person name="Jerlstrom-Hultqvist J."/>
            <person name="Franzen O."/>
            <person name="Ankarklev J."/>
            <person name="Xu F."/>
            <person name="Nohynkova E."/>
            <person name="Andersson J.O."/>
            <person name="Svard S.G."/>
            <person name="Andersson B."/>
        </authorList>
    </citation>
    <scope>NUCLEOTIDE SEQUENCE [LARGE SCALE GENOMIC DNA]</scope>
    <source>
        <strain evidence="1 2">P15</strain>
    </source>
</reference>
<dbReference type="Proteomes" id="UP000008974">
    <property type="component" value="Unassembled WGS sequence"/>
</dbReference>
<organism evidence="1 2">
    <name type="scientific">Giardia intestinalis (strain P15)</name>
    <name type="common">Giardia lamblia</name>
    <dbReference type="NCBI Taxonomy" id="658858"/>
    <lineage>
        <taxon>Eukaryota</taxon>
        <taxon>Metamonada</taxon>
        <taxon>Diplomonadida</taxon>
        <taxon>Hexamitidae</taxon>
        <taxon>Giardiinae</taxon>
        <taxon>Giardia</taxon>
    </lineage>
</organism>
<dbReference type="AlphaFoldDB" id="E1F7K2"/>
<comment type="caution">
    <text evidence="1">The sequence shown here is derived from an EMBL/GenBank/DDBJ whole genome shotgun (WGS) entry which is preliminary data.</text>
</comment>
<sequence length="109" mass="12394">MNLVMGDTVIIYTFDSRGATGHINHCQIGKAVLAGQIRAKCYFLQTPPRLAWLIPWLYRVKGGQVKIASKSPCQLRSLFLTTYPSQDVWFRRLFLIFAPSMHSNIFSST</sequence>
<dbReference type="SUPFAM" id="SSF102588">
    <property type="entry name" value="LmbE-like"/>
    <property type="match status" value="1"/>
</dbReference>
<proteinExistence type="predicted"/>
<dbReference type="OrthoDB" id="440160at2759"/>
<evidence type="ECO:0008006" key="3">
    <source>
        <dbReference type="Google" id="ProtNLM"/>
    </source>
</evidence>
<dbReference type="InterPro" id="IPR024078">
    <property type="entry name" value="LmbE-like_dom_sf"/>
</dbReference>
<gene>
    <name evidence="1" type="ORF">GLP15_3155</name>
</gene>
<protein>
    <recommendedName>
        <fullName evidence="3">N-acetylglucosaminylphosphatidylinositol deacetylase</fullName>
    </recommendedName>
</protein>
<accession>E1F7K2</accession>
<evidence type="ECO:0000313" key="2">
    <source>
        <dbReference type="Proteomes" id="UP000008974"/>
    </source>
</evidence>
<evidence type="ECO:0000313" key="1">
    <source>
        <dbReference type="EMBL" id="EFO61547.1"/>
    </source>
</evidence>
<dbReference type="VEuPathDB" id="GiardiaDB:GLP15_3155"/>
<dbReference type="EMBL" id="ACVC01000222">
    <property type="protein sequence ID" value="EFO61547.1"/>
    <property type="molecule type" value="Genomic_DNA"/>
</dbReference>
<name>E1F7K2_GIAIA</name>